<protein>
    <submittedName>
        <fullName evidence="2">DUF3231 family protein</fullName>
    </submittedName>
</protein>
<dbReference type="EMBL" id="JARMAB010000003">
    <property type="protein sequence ID" value="MED1201870.1"/>
    <property type="molecule type" value="Genomic_DNA"/>
</dbReference>
<name>A0ABU6MFQ4_9BACI</name>
<dbReference type="RefSeq" id="WP_066268585.1">
    <property type="nucleotide sequence ID" value="NZ_JARMAB010000003.1"/>
</dbReference>
<dbReference type="Pfam" id="PF11553">
    <property type="entry name" value="DUF3231"/>
    <property type="match status" value="2"/>
</dbReference>
<keyword evidence="1" id="KW-0472">Membrane</keyword>
<reference evidence="2 3" key="1">
    <citation type="submission" date="2023-03" db="EMBL/GenBank/DDBJ databases">
        <title>Bacillus Genome Sequencing.</title>
        <authorList>
            <person name="Dunlap C."/>
        </authorList>
    </citation>
    <scope>NUCLEOTIDE SEQUENCE [LARGE SCALE GENOMIC DNA]</scope>
    <source>
        <strain evidence="2 3">B-23453</strain>
    </source>
</reference>
<sequence>MNEKNEPLNAAELANMWTQYMNDTMAYCFLAHLLKHCKDAEVKKILEYARSISKFHIESITRILSDEKYPIPRGFSKEDVYMDAPPLFPDNLILIYLQVMSFHGLSGYALAAGTSIRSDQREHFAKCLKETTDLHDRVVGVLQEKGIISRPPHIPPSQTVDFIKDESYGTGWFGKKRPLNSLEISGLFYNMEKTVLKVMLDVGFGQVAHSKEVREYFMKGAKLCEKQLEIMSSILSKDFLSAPKYWQSEVTNSIVAPFSDKLMLYHVISLVSVAVAYYSAALSVGQRRDLTLAYTRMIADIGLFAEDGVQLMIKNGWLEEPPSVQDREALSKRD</sequence>
<accession>A0ABU6MFQ4</accession>
<keyword evidence="1" id="KW-1133">Transmembrane helix</keyword>
<organism evidence="2 3">
    <name type="scientific">Heyndrickxia acidicola</name>
    <dbReference type="NCBI Taxonomy" id="209389"/>
    <lineage>
        <taxon>Bacteria</taxon>
        <taxon>Bacillati</taxon>
        <taxon>Bacillota</taxon>
        <taxon>Bacilli</taxon>
        <taxon>Bacillales</taxon>
        <taxon>Bacillaceae</taxon>
        <taxon>Heyndrickxia</taxon>
    </lineage>
</organism>
<dbReference type="InterPro" id="IPR012347">
    <property type="entry name" value="Ferritin-like"/>
</dbReference>
<dbReference type="Proteomes" id="UP001341444">
    <property type="component" value="Unassembled WGS sequence"/>
</dbReference>
<gene>
    <name evidence="2" type="ORF">P4T90_02065</name>
</gene>
<evidence type="ECO:0000256" key="1">
    <source>
        <dbReference type="SAM" id="Phobius"/>
    </source>
</evidence>
<comment type="caution">
    <text evidence="2">The sequence shown here is derived from an EMBL/GenBank/DDBJ whole genome shotgun (WGS) entry which is preliminary data.</text>
</comment>
<evidence type="ECO:0000313" key="2">
    <source>
        <dbReference type="EMBL" id="MED1201870.1"/>
    </source>
</evidence>
<feature type="transmembrane region" description="Helical" evidence="1">
    <location>
        <begin position="262"/>
        <end position="280"/>
    </location>
</feature>
<keyword evidence="3" id="KW-1185">Reference proteome</keyword>
<evidence type="ECO:0000313" key="3">
    <source>
        <dbReference type="Proteomes" id="UP001341444"/>
    </source>
</evidence>
<dbReference type="Gene3D" id="1.20.1260.10">
    <property type="match status" value="2"/>
</dbReference>
<dbReference type="InterPro" id="IPR021617">
    <property type="entry name" value="DUF3231"/>
</dbReference>
<keyword evidence="1" id="KW-0812">Transmembrane</keyword>
<proteinExistence type="predicted"/>